<dbReference type="PANTHER" id="PTHR47619">
    <property type="entry name" value="METALLO-HYDROLASE YYCJ-RELATED"/>
    <property type="match status" value="1"/>
</dbReference>
<dbReference type="AlphaFoldDB" id="A0A1Z4VPQ4"/>
<dbReference type="SMART" id="SM00849">
    <property type="entry name" value="Lactamase_B"/>
    <property type="match status" value="1"/>
</dbReference>
<gene>
    <name evidence="2" type="ORF">FOKN1_1172</name>
</gene>
<dbReference type="PANTHER" id="PTHR47619:SF1">
    <property type="entry name" value="EXODEOXYRIBONUCLEASE WALJ"/>
    <property type="match status" value="1"/>
</dbReference>
<dbReference type="InterPro" id="IPR001279">
    <property type="entry name" value="Metallo-B-lactamas"/>
</dbReference>
<evidence type="ECO:0000313" key="3">
    <source>
        <dbReference type="Proteomes" id="UP000218765"/>
    </source>
</evidence>
<protein>
    <submittedName>
        <fullName evidence="2">Metal-dependent hydrolase</fullName>
    </submittedName>
</protein>
<feature type="domain" description="Metallo-beta-lactamase" evidence="1">
    <location>
        <begin position="11"/>
        <end position="191"/>
    </location>
</feature>
<accession>A0A1Z4VPQ4</accession>
<dbReference type="GO" id="GO:0016787">
    <property type="term" value="F:hydrolase activity"/>
    <property type="evidence" value="ECO:0007669"/>
    <property type="project" value="UniProtKB-KW"/>
</dbReference>
<keyword evidence="3" id="KW-1185">Reference proteome</keyword>
<proteinExistence type="predicted"/>
<dbReference type="Proteomes" id="UP000218765">
    <property type="component" value="Chromosome"/>
</dbReference>
<dbReference type="OrthoDB" id="9803916at2"/>
<dbReference type="RefSeq" id="WP_096365624.1">
    <property type="nucleotide sequence ID" value="NZ_AP018052.1"/>
</dbReference>
<dbReference type="Pfam" id="PF12706">
    <property type="entry name" value="Lactamase_B_2"/>
    <property type="match status" value="1"/>
</dbReference>
<dbReference type="InterPro" id="IPR052533">
    <property type="entry name" value="WalJ/YycJ-like"/>
</dbReference>
<reference evidence="2 3" key="1">
    <citation type="submission" date="2017-05" db="EMBL/GenBank/DDBJ databases">
        <title>Thiocyanate degradation by Thiohalobacter thiocyanaticus FOKN1.</title>
        <authorList>
            <person name="Oshiki M."/>
            <person name="Fukushima T."/>
            <person name="Kawano S."/>
            <person name="Nakagawa J."/>
        </authorList>
    </citation>
    <scope>NUCLEOTIDE SEQUENCE [LARGE SCALE GENOMIC DNA]</scope>
    <source>
        <strain evidence="2 3">FOKN1</strain>
    </source>
</reference>
<dbReference type="InterPro" id="IPR036866">
    <property type="entry name" value="RibonucZ/Hydroxyglut_hydro"/>
</dbReference>
<dbReference type="EMBL" id="AP018052">
    <property type="protein sequence ID" value="BAZ93571.1"/>
    <property type="molecule type" value="Genomic_DNA"/>
</dbReference>
<evidence type="ECO:0000259" key="1">
    <source>
        <dbReference type="SMART" id="SM00849"/>
    </source>
</evidence>
<name>A0A1Z4VPQ4_9GAMM</name>
<dbReference type="KEGG" id="ttc:FOKN1_1172"/>
<dbReference type="SUPFAM" id="SSF56281">
    <property type="entry name" value="Metallo-hydrolase/oxidoreductase"/>
    <property type="match status" value="1"/>
</dbReference>
<keyword evidence="2" id="KW-0378">Hydrolase</keyword>
<sequence length="251" mass="27744">MRFASLGSGSRGNAMLVEAGSTCLMVDCGFSITETEKRLTRLGRSPEELSAILVTHEHSDHIRGVLPFARRHAIPVWMTHGTAAALPEGDLPPLHAIAGYTDFHVGDIQVQPYPVPHDAREPCQFLFHSGRHRLGLLTDCGSLTPHIVSTLQGCDALVLEFNHDPEMLARGSYPPALKRRVGGDYGHLNNHQARRLLEQIELGPLQHLVAAHLSEKNNAPERVREQLDAFDGRLDYSLACQDGGFDWRTLE</sequence>
<dbReference type="Gene3D" id="3.60.15.10">
    <property type="entry name" value="Ribonuclease Z/Hydroxyacylglutathione hydrolase-like"/>
    <property type="match status" value="1"/>
</dbReference>
<organism evidence="2 3">
    <name type="scientific">Thiohalobacter thiocyanaticus</name>
    <dbReference type="NCBI Taxonomy" id="585455"/>
    <lineage>
        <taxon>Bacteria</taxon>
        <taxon>Pseudomonadati</taxon>
        <taxon>Pseudomonadota</taxon>
        <taxon>Gammaproteobacteria</taxon>
        <taxon>Thiohalobacterales</taxon>
        <taxon>Thiohalobacteraceae</taxon>
        <taxon>Thiohalobacter</taxon>
    </lineage>
</organism>
<evidence type="ECO:0000313" key="2">
    <source>
        <dbReference type="EMBL" id="BAZ93571.1"/>
    </source>
</evidence>